<feature type="compositionally biased region" description="Acidic residues" evidence="1">
    <location>
        <begin position="72"/>
        <end position="81"/>
    </location>
</feature>
<gene>
    <name evidence="2" type="ORF">DET56_109272</name>
</gene>
<comment type="caution">
    <text evidence="2">The sequence shown here is derived from an EMBL/GenBank/DDBJ whole genome shotgun (WGS) entry which is preliminary data.</text>
</comment>
<evidence type="ECO:0000256" key="1">
    <source>
        <dbReference type="SAM" id="MobiDB-lite"/>
    </source>
</evidence>
<dbReference type="AlphaFoldDB" id="A0A855Y914"/>
<reference evidence="2 3" key="1">
    <citation type="submission" date="2018-05" db="EMBL/GenBank/DDBJ databases">
        <title>Freshwater and sediment microbial communities from various areas in North America, analyzing microbe dynamics in response to fracking.</title>
        <authorList>
            <person name="Lamendella R."/>
        </authorList>
    </citation>
    <scope>NUCLEOTIDE SEQUENCE [LARGE SCALE GENOMIC DNA]</scope>
    <source>
        <strain evidence="2 3">DB-3</strain>
    </source>
</reference>
<protein>
    <submittedName>
        <fullName evidence="2">Uncharacterized protein</fullName>
    </submittedName>
</protein>
<sequence length="81" mass="9053">MIKPIAKQQTMDDGLTPPGTIRDELYLVDELAAYLGYKYDIERVKAAMSVKPRRAREWEQVAHSIGQPMDGGDTDDQTGEA</sequence>
<accession>A0A855Y914</accession>
<name>A0A855Y914_9BACL</name>
<evidence type="ECO:0000313" key="3">
    <source>
        <dbReference type="Proteomes" id="UP000247078"/>
    </source>
</evidence>
<dbReference type="EMBL" id="QGTZ01000009">
    <property type="protein sequence ID" value="PWW37385.1"/>
    <property type="molecule type" value="Genomic_DNA"/>
</dbReference>
<dbReference type="Proteomes" id="UP000247078">
    <property type="component" value="Unassembled WGS sequence"/>
</dbReference>
<proteinExistence type="predicted"/>
<organism evidence="2 3">
    <name type="scientific">Paenibacillus pabuli</name>
    <dbReference type="NCBI Taxonomy" id="1472"/>
    <lineage>
        <taxon>Bacteria</taxon>
        <taxon>Bacillati</taxon>
        <taxon>Bacillota</taxon>
        <taxon>Bacilli</taxon>
        <taxon>Bacillales</taxon>
        <taxon>Paenibacillaceae</taxon>
        <taxon>Paenibacillus</taxon>
    </lineage>
</organism>
<evidence type="ECO:0000313" key="2">
    <source>
        <dbReference type="EMBL" id="PWW37385.1"/>
    </source>
</evidence>
<feature type="region of interest" description="Disordered" evidence="1">
    <location>
        <begin position="59"/>
        <end position="81"/>
    </location>
</feature>
<dbReference type="RefSeq" id="WP_110000802.1">
    <property type="nucleotide sequence ID" value="NZ_QGTZ01000009.1"/>
</dbReference>